<dbReference type="STRING" id="35756.GCA_001044155_01596"/>
<evidence type="ECO:0000313" key="3">
    <source>
        <dbReference type="Proteomes" id="UP000254467"/>
    </source>
</evidence>
<feature type="domain" description="IrrE N-terminal-like" evidence="1">
    <location>
        <begin position="183"/>
        <end position="294"/>
    </location>
</feature>
<dbReference type="EMBL" id="UFXQ01000001">
    <property type="protein sequence ID" value="STC68554.1"/>
    <property type="molecule type" value="Genomic_DNA"/>
</dbReference>
<name>A0A376CJE2_9CORY</name>
<dbReference type="PANTHER" id="PTHR43236:SF2">
    <property type="entry name" value="BLL0069 PROTEIN"/>
    <property type="match status" value="1"/>
</dbReference>
<dbReference type="Pfam" id="PF06114">
    <property type="entry name" value="Peptidase_M78"/>
    <property type="match status" value="1"/>
</dbReference>
<dbReference type="Gene3D" id="1.10.10.2910">
    <property type="match status" value="1"/>
</dbReference>
<keyword evidence="3" id="KW-1185">Reference proteome</keyword>
<reference evidence="2 3" key="1">
    <citation type="submission" date="2018-06" db="EMBL/GenBank/DDBJ databases">
        <authorList>
            <consortium name="Pathogen Informatics"/>
            <person name="Doyle S."/>
        </authorList>
    </citation>
    <scope>NUCLEOTIDE SEQUENCE [LARGE SCALE GENOMIC DNA]</scope>
    <source>
        <strain evidence="2 3">NCTC11862</strain>
    </source>
</reference>
<proteinExistence type="predicted"/>
<gene>
    <name evidence="2" type="ORF">NCTC11862_00313</name>
</gene>
<dbReference type="Proteomes" id="UP000254467">
    <property type="component" value="Unassembled WGS sequence"/>
</dbReference>
<dbReference type="InterPro" id="IPR052345">
    <property type="entry name" value="Rad_response_metalloprotease"/>
</dbReference>
<dbReference type="RefSeq" id="WP_081617975.1">
    <property type="nucleotide sequence ID" value="NZ_LDYD01000006.1"/>
</dbReference>
<dbReference type="OrthoDB" id="9796786at2"/>
<dbReference type="InterPro" id="IPR010359">
    <property type="entry name" value="IrrE_HExxH"/>
</dbReference>
<evidence type="ECO:0000313" key="2">
    <source>
        <dbReference type="EMBL" id="STC68554.1"/>
    </source>
</evidence>
<protein>
    <submittedName>
        <fullName evidence="2">Domain of uncharacterized function (DUF955)</fullName>
    </submittedName>
</protein>
<evidence type="ECO:0000259" key="1">
    <source>
        <dbReference type="Pfam" id="PF06114"/>
    </source>
</evidence>
<dbReference type="PANTHER" id="PTHR43236">
    <property type="entry name" value="ANTITOXIN HIGA1"/>
    <property type="match status" value="1"/>
</dbReference>
<dbReference type="AlphaFoldDB" id="A0A376CJE2"/>
<accession>A0A376CJE2</accession>
<sequence>MVTRVPARPHMVQWALDQATDPDAAIEKTPHLIEWLEGTQQPTFRELERFASRVGVPFGFFLLDQEPDFPLSTNDFREGTQAHGEASAELRQVLLTCEQRQNWFREYKLNLGHGALDFVGEASDLPPKRAAALMCHALNWDVDQRRGSTSDARASLITAFEELGGLVVVNSMVGDNVHKPLDPTEFRGFSLVDEVAPLVFINSNQKGEVKQTLNAQIFTLAHEFAHVWLGTGGIGNHRGMSAPRSEIEKWCNDTASEFLVPADDLRERVRGKEFNVDLLEQLARVYKCGTLVILLALRDHQIFLFQDFPVTYREELKRLRDIQSRNDREKKGGGDSRFNRRLRIGETFSRAVINELAAGAILPTEALSLTGIKSMSSFDSYANFLHNKDN</sequence>
<organism evidence="2 3">
    <name type="scientific">Corynebacterium pilosum</name>
    <dbReference type="NCBI Taxonomy" id="35756"/>
    <lineage>
        <taxon>Bacteria</taxon>
        <taxon>Bacillati</taxon>
        <taxon>Actinomycetota</taxon>
        <taxon>Actinomycetes</taxon>
        <taxon>Mycobacteriales</taxon>
        <taxon>Corynebacteriaceae</taxon>
        <taxon>Corynebacterium</taxon>
    </lineage>
</organism>